<dbReference type="PANTHER" id="PTHR47510">
    <property type="entry name" value="REVERSE TRANSCRIPTASE DOMAIN-CONTAINING PROTEIN"/>
    <property type="match status" value="1"/>
</dbReference>
<proteinExistence type="predicted"/>
<dbReference type="Pfam" id="PF00078">
    <property type="entry name" value="RVT_1"/>
    <property type="match status" value="2"/>
</dbReference>
<dbReference type="GO" id="GO:0016706">
    <property type="term" value="F:2-oxoglutarate-dependent dioxygenase activity"/>
    <property type="evidence" value="ECO:0007669"/>
    <property type="project" value="InterPro"/>
</dbReference>
<dbReference type="SUPFAM" id="SSF56672">
    <property type="entry name" value="DNA/RNA polymerases"/>
    <property type="match status" value="2"/>
</dbReference>
<dbReference type="PANTHER" id="PTHR47510:SF3">
    <property type="entry name" value="ENDO_EXONUCLEASE_PHOSPHATASE DOMAIN-CONTAINING PROTEIN"/>
    <property type="match status" value="1"/>
</dbReference>
<reference evidence="2" key="1">
    <citation type="submission" date="2018-07" db="EMBL/GenBank/DDBJ databases">
        <title>Comparative genomics of catfishes provides insights into carnivory and benthic adaptation.</title>
        <authorList>
            <person name="Zhang Y."/>
            <person name="Wang D."/>
            <person name="Peng Z."/>
            <person name="Zheng S."/>
            <person name="Shao F."/>
            <person name="Tao W."/>
        </authorList>
    </citation>
    <scope>NUCLEOTIDE SEQUENCE</scope>
    <source>
        <strain evidence="2">Chongqing</strain>
    </source>
</reference>
<dbReference type="PROSITE" id="PS50878">
    <property type="entry name" value="RT_POL"/>
    <property type="match status" value="2"/>
</dbReference>
<sequence length="1228" mass="137321">MKINPTEVRKTLCSVNPRKSAGPDKIPGRVLRECAEQLVDVLTDIFNISLSSNVVPTCLKTTTIVPVPKKSSVSCLNDYRPFALTPIVMKCFERLVMRHNKTQLPPSLDPMQFAYRPNRSTDDAISTTLYLALTHLDNKDSYVRMLFIDFSSAFNTIIPQHLIEKLNLLGLNTSLCNWIRDFLTERPQSVRIGNSISSTTLSTGAPQGCVPSPLLFTLLTHDCVAMHSSNHIIKFADDTTVVGLISKNDESAYREEVQRLTAWSITVSKTFFEGVGKGKSRTSVIPWEKSSGFGCGSVESIRTSLSLPKRFKGLLGPHKMVYGYLFSKFHPGAESLCLISTSTVSMVTRKIRGKRAGANARLKANPSRPALPSLLLANVCSLDNKLDYIRLQQATRHEYRHCCVFVFTETWLSDRVPDAAIQLDGLAAFRADRNAALCGKTRGGGLCVYINTEWCKNSVLVSTYCSSLLEFIVVRCRPFYLPREFTTAIVLGVYIPPSANAKEALSVLYGTISGLQNTHPDGLFIVAGDFNHANLRTVLPKFYQNVDFATRGENMLDVVYTNIRGAYRAKPRPHLGYSDHISVILIPAYRPLSRRSRPAQKQVRTWPAESMSALQDCFECTDWDMFREAATNGEFINLEEYTSTVTSYIGKCIDDVTTSKTITIRSNQKPWMTAKVRALLKTRDSAFRAGDKTALKTARDKLSRAIREAKRAHAKRIHGHFQDSGDTRRMWQGIQAITNYKTTSPACDRDASLPDALNDFYARFEVQNNVVARKTIPPLSDQVLCLTTAEVRKTLCRVNPRKSAGPDNIPGRVLRECAEQLADVFTDIFNISLSSATVPSCLKTTTIIPVPKKSTVSCLNDYRPVALTPIMMKCFERLVMRNIKTQLPPSLDPMQFAYRPNRSTDDAISTTLHLALTHLDNKDSYHLIEKLRLLGLNTSLCNWILDFLTERPQSVRIGNSISSTTTLSTGAPQGCVLSPLLFTLLTHDCAPMHSSNHIIKFADDTTVVGLISKNDESAYREEVQRLTAWCGANNLSLNVNKTKEMVVDFRRAQSDHSPLIIDGSSVEIVKSTKFLGVHLADNLTWSLNTSSITKKAQQRLYFLRRLRKAQLPPPVLTKFYRGAIESIVSSCITAWFGNCTVSDRKTLQRIVRTAEKIIGVSLPSIMDIYTTHCIRKAHSIVDDHTHPSHTYFTLLPSGKRFRSIRAVTTRLCNSFFPQAVRLLNKHLD</sequence>
<dbReference type="SUPFAM" id="SSF56219">
    <property type="entry name" value="DNase I-like"/>
    <property type="match status" value="1"/>
</dbReference>
<dbReference type="CDD" id="cd01650">
    <property type="entry name" value="RT_nLTR_like"/>
    <property type="match status" value="2"/>
</dbReference>
<dbReference type="InterPro" id="IPR000477">
    <property type="entry name" value="RT_dom"/>
</dbReference>
<dbReference type="Pfam" id="PF09004">
    <property type="entry name" value="ALKBH8_N"/>
    <property type="match status" value="1"/>
</dbReference>
<organism evidence="2 3">
    <name type="scientific">Silurus asotus</name>
    <name type="common">Amur catfish</name>
    <name type="synonym">Parasilurus asotus</name>
    <dbReference type="NCBI Taxonomy" id="30991"/>
    <lineage>
        <taxon>Eukaryota</taxon>
        <taxon>Metazoa</taxon>
        <taxon>Chordata</taxon>
        <taxon>Craniata</taxon>
        <taxon>Vertebrata</taxon>
        <taxon>Euteleostomi</taxon>
        <taxon>Actinopterygii</taxon>
        <taxon>Neopterygii</taxon>
        <taxon>Teleostei</taxon>
        <taxon>Ostariophysi</taxon>
        <taxon>Siluriformes</taxon>
        <taxon>Siluridae</taxon>
        <taxon>Silurus</taxon>
    </lineage>
</organism>
<feature type="domain" description="Reverse transcriptase" evidence="1">
    <location>
        <begin position="48"/>
        <end position="292"/>
    </location>
</feature>
<gene>
    <name evidence="2" type="ORF">C0J50_8258</name>
</gene>
<dbReference type="EMBL" id="MU546562">
    <property type="protein sequence ID" value="KAI5628114.1"/>
    <property type="molecule type" value="Genomic_DNA"/>
</dbReference>
<protein>
    <submittedName>
        <fullName evidence="2">Gastrula zinc finger protein XlCGF28.1-like</fullName>
    </submittedName>
</protein>
<dbReference type="Gene3D" id="3.60.10.10">
    <property type="entry name" value="Endonuclease/exonuclease/phosphatase"/>
    <property type="match status" value="1"/>
</dbReference>
<evidence type="ECO:0000313" key="2">
    <source>
        <dbReference type="EMBL" id="KAI5628114.1"/>
    </source>
</evidence>
<dbReference type="Proteomes" id="UP001205998">
    <property type="component" value="Unassembled WGS sequence"/>
</dbReference>
<comment type="caution">
    <text evidence="2">The sequence shown here is derived from an EMBL/GenBank/DDBJ whole genome shotgun (WGS) entry which is preliminary data.</text>
</comment>
<name>A0AAD5B3L6_SILAS</name>
<dbReference type="InterPro" id="IPR036691">
    <property type="entry name" value="Endo/exonu/phosph_ase_sf"/>
</dbReference>
<dbReference type="GO" id="GO:0008168">
    <property type="term" value="F:methyltransferase activity"/>
    <property type="evidence" value="ECO:0007669"/>
    <property type="project" value="InterPro"/>
</dbReference>
<keyword evidence="3" id="KW-1185">Reference proteome</keyword>
<feature type="domain" description="Reverse transcriptase" evidence="1">
    <location>
        <begin position="831"/>
        <end position="1079"/>
    </location>
</feature>
<accession>A0AAD5B3L6</accession>
<dbReference type="InterPro" id="IPR043502">
    <property type="entry name" value="DNA/RNA_pol_sf"/>
</dbReference>
<dbReference type="AlphaFoldDB" id="A0AAD5B3L6"/>
<dbReference type="InterPro" id="IPR015095">
    <property type="entry name" value="AlkB_hom8_N"/>
</dbReference>
<evidence type="ECO:0000259" key="1">
    <source>
        <dbReference type="PROSITE" id="PS50878"/>
    </source>
</evidence>
<evidence type="ECO:0000313" key="3">
    <source>
        <dbReference type="Proteomes" id="UP001205998"/>
    </source>
</evidence>